<evidence type="ECO:0000259" key="1">
    <source>
        <dbReference type="PROSITE" id="PS50914"/>
    </source>
</evidence>
<dbReference type="PANTHER" id="PTHR34606">
    <property type="entry name" value="BON DOMAIN-CONTAINING PROTEIN"/>
    <property type="match status" value="1"/>
</dbReference>
<dbReference type="InterPro" id="IPR014004">
    <property type="entry name" value="Transpt-assoc_nodulatn_dom_bac"/>
</dbReference>
<gene>
    <name evidence="2" type="ORF">EV184_12672</name>
</gene>
<dbReference type="EMBL" id="SLVU01000026">
    <property type="protein sequence ID" value="TCN21296.1"/>
    <property type="molecule type" value="Genomic_DNA"/>
</dbReference>
<proteinExistence type="predicted"/>
<reference evidence="2 3" key="1">
    <citation type="submission" date="2019-03" db="EMBL/GenBank/DDBJ databases">
        <title>Genomic Encyclopedia of Type Strains, Phase IV (KMG-V): Genome sequencing to study the core and pangenomes of soil and plant-associated prokaryotes.</title>
        <authorList>
            <person name="Whitman W."/>
        </authorList>
    </citation>
    <scope>NUCLEOTIDE SEQUENCE [LARGE SCALE GENOMIC DNA]</scope>
    <source>
        <strain evidence="2 3">23C40</strain>
    </source>
</reference>
<evidence type="ECO:0000313" key="2">
    <source>
        <dbReference type="EMBL" id="TCN21296.1"/>
    </source>
</evidence>
<feature type="domain" description="BON" evidence="1">
    <location>
        <begin position="2"/>
        <end position="70"/>
    </location>
</feature>
<dbReference type="PANTHER" id="PTHR34606:SF15">
    <property type="entry name" value="BON DOMAIN-CONTAINING PROTEIN"/>
    <property type="match status" value="1"/>
</dbReference>
<dbReference type="SMART" id="SM00749">
    <property type="entry name" value="BON"/>
    <property type="match status" value="2"/>
</dbReference>
<feature type="domain" description="BON" evidence="1">
    <location>
        <begin position="77"/>
        <end position="146"/>
    </location>
</feature>
<dbReference type="PROSITE" id="PS50914">
    <property type="entry name" value="BON"/>
    <property type="match status" value="2"/>
</dbReference>
<name>A0A4R2B4C3_9HYPH</name>
<organism evidence="2 3">
    <name type="scientific">Sinorhizobium americanum</name>
    <dbReference type="NCBI Taxonomy" id="194963"/>
    <lineage>
        <taxon>Bacteria</taxon>
        <taxon>Pseudomonadati</taxon>
        <taxon>Pseudomonadota</taxon>
        <taxon>Alphaproteobacteria</taxon>
        <taxon>Hyphomicrobiales</taxon>
        <taxon>Rhizobiaceae</taxon>
        <taxon>Sinorhizobium/Ensifer group</taxon>
        <taxon>Sinorhizobium</taxon>
    </lineage>
</organism>
<accession>A0A4R2B4C3</accession>
<comment type="caution">
    <text evidence="2">The sequence shown here is derived from an EMBL/GenBank/DDBJ whole genome shotgun (WGS) entry which is preliminary data.</text>
</comment>
<protein>
    <submittedName>
        <fullName evidence="2">Osmotically-inducible protein OsmY</fullName>
    </submittedName>
</protein>
<evidence type="ECO:0000313" key="3">
    <source>
        <dbReference type="Proteomes" id="UP000295043"/>
    </source>
</evidence>
<dbReference type="InterPro" id="IPR007055">
    <property type="entry name" value="BON_dom"/>
</dbReference>
<dbReference type="Gene3D" id="3.30.1340.30">
    <property type="match status" value="2"/>
</dbReference>
<sequence>MSDIRLRQDILDELEYEPSIDAANIGVTVEDGIVTLTGHVHSFSEKHEAERVAQRVMGVRAIAEEIEVRLPENKKTADDEIAGRVLKILAWGASIADLKDIQVKVENGYVTLEGTVEFYFQRNAAESLIRRLTGITGIDNRLRIRPMMDALDIRHGIREALKRNAEIEAEKHRCRGFRQSCHLAWAGSKPARKSRCRASGLVGSRRHGC</sequence>
<dbReference type="AlphaFoldDB" id="A0A4R2B4C3"/>
<dbReference type="InterPro" id="IPR051686">
    <property type="entry name" value="Lipoprotein_DolP"/>
</dbReference>
<dbReference type="Pfam" id="PF04972">
    <property type="entry name" value="BON"/>
    <property type="match status" value="2"/>
</dbReference>
<dbReference type="Proteomes" id="UP000295043">
    <property type="component" value="Unassembled WGS sequence"/>
</dbReference>